<dbReference type="PANTHER" id="PTHR33840:SF1">
    <property type="entry name" value="TLE1 PHOSPHOLIPASE DOMAIN-CONTAINING PROTEIN"/>
    <property type="match status" value="1"/>
</dbReference>
<dbReference type="Pfam" id="PF09994">
    <property type="entry name" value="T6SS_Tle1-like_cat"/>
    <property type="match status" value="1"/>
</dbReference>
<evidence type="ECO:0000256" key="6">
    <source>
        <dbReference type="ARBA" id="ARBA00022759"/>
    </source>
</evidence>
<feature type="domain" description="Nephrocystin 3-like N-terminal" evidence="13">
    <location>
        <begin position="1058"/>
        <end position="1115"/>
    </location>
</feature>
<name>A0A179HD61_PURLI</name>
<dbReference type="PROSITE" id="PS00678">
    <property type="entry name" value="WD_REPEATS_1"/>
    <property type="match status" value="1"/>
</dbReference>
<dbReference type="PROSITE" id="PS50294">
    <property type="entry name" value="WD_REPEATS_REGION"/>
    <property type="match status" value="1"/>
</dbReference>
<dbReference type="InterPro" id="IPR018712">
    <property type="entry name" value="Tle1-like_cat"/>
</dbReference>
<evidence type="ECO:0000256" key="9">
    <source>
        <dbReference type="ARBA" id="ARBA00023180"/>
    </source>
</evidence>
<dbReference type="PROSITE" id="PS50082">
    <property type="entry name" value="WD_REPEATS_2"/>
    <property type="match status" value="1"/>
</dbReference>
<keyword evidence="8" id="KW-1015">Disulfide bond</keyword>
<organism evidence="14 15">
    <name type="scientific">Purpureocillium lilacinum</name>
    <name type="common">Paecilomyces lilacinus</name>
    <dbReference type="NCBI Taxonomy" id="33203"/>
    <lineage>
        <taxon>Eukaryota</taxon>
        <taxon>Fungi</taxon>
        <taxon>Dikarya</taxon>
        <taxon>Ascomycota</taxon>
        <taxon>Pezizomycotina</taxon>
        <taxon>Sordariomycetes</taxon>
        <taxon>Hypocreomycetidae</taxon>
        <taxon>Hypocreales</taxon>
        <taxon>Ophiocordycipitaceae</taxon>
        <taxon>Purpureocillium</taxon>
    </lineage>
</organism>
<dbReference type="InterPro" id="IPR001680">
    <property type="entry name" value="WD40_rpt"/>
</dbReference>
<evidence type="ECO:0000256" key="2">
    <source>
        <dbReference type="ARBA" id="ARBA00022574"/>
    </source>
</evidence>
<dbReference type="Pfam" id="PF17100">
    <property type="entry name" value="NACHT_N"/>
    <property type="match status" value="1"/>
</dbReference>
<dbReference type="PANTHER" id="PTHR33840">
    <property type="match status" value="1"/>
</dbReference>
<evidence type="ECO:0000256" key="1">
    <source>
        <dbReference type="ARBA" id="ARBA00009547"/>
    </source>
</evidence>
<dbReference type="SUPFAM" id="SSF48537">
    <property type="entry name" value="Phospholipase C/P1 nuclease"/>
    <property type="match status" value="1"/>
</dbReference>
<evidence type="ECO:0000256" key="7">
    <source>
        <dbReference type="ARBA" id="ARBA00022801"/>
    </source>
</evidence>
<dbReference type="Pfam" id="PF00400">
    <property type="entry name" value="WD40"/>
    <property type="match status" value="2"/>
</dbReference>
<dbReference type="GO" id="GO:0004519">
    <property type="term" value="F:endonuclease activity"/>
    <property type="evidence" value="ECO:0007669"/>
    <property type="project" value="UniProtKB-KW"/>
</dbReference>
<dbReference type="Pfam" id="PF24883">
    <property type="entry name" value="NPHP3_N"/>
    <property type="match status" value="1"/>
</dbReference>
<evidence type="ECO:0000313" key="15">
    <source>
        <dbReference type="Proteomes" id="UP000078240"/>
    </source>
</evidence>
<keyword evidence="9" id="KW-0325">Glycoprotein</keyword>
<protein>
    <submittedName>
        <fullName evidence="14">Nuclease S1</fullName>
    </submittedName>
</protein>
<dbReference type="InterPro" id="IPR056884">
    <property type="entry name" value="NPHP3-like_N"/>
</dbReference>
<keyword evidence="5" id="KW-0677">Repeat</keyword>
<evidence type="ECO:0000256" key="10">
    <source>
        <dbReference type="PROSITE-ProRule" id="PRU00221"/>
    </source>
</evidence>
<dbReference type="CDD" id="cd11010">
    <property type="entry name" value="S1-P1_nuclease"/>
    <property type="match status" value="1"/>
</dbReference>
<keyword evidence="6" id="KW-0255">Endonuclease</keyword>
<dbReference type="SMART" id="SM00320">
    <property type="entry name" value="WD40"/>
    <property type="match status" value="2"/>
</dbReference>
<evidence type="ECO:0000256" key="3">
    <source>
        <dbReference type="ARBA" id="ARBA00022722"/>
    </source>
</evidence>
<sequence length="1596" mass="175859">MTAAIAIDPFTQQILSFEQRATVVDGPQSSVTRSQVYDNGGKGVSGAGAVLQPTRDGLFQAAAVSGVYDLVSQPPFKCPGSNCTYPDFTSLGICSKCSDVTAKTTKSCDSVEGGWQIQACNFTTPGGFSPQASAGSDAHNGFGYTLLNVSVKVPDPNQPQHLVSMAMIRFADDARATETQWQDTLTAYECNYDACAKAYFWGPVIPFTTLERGFPGNTTYEINLFDLRVMVKALSEVYNPGSPGSDSFAAALYNSPNLTRTVENIATGMSYRMLSGPNATAVTGEVFAVQTYMRLGHMSTAYLAHHFLSNSTQAYLKELLNIHENDDGYLANAALWADTIKRTKEWHFTETFHFIDAHDSPPSSCNVNFMRDCKETGCVISALTNYTKQSLDPSLPALRRAQAAKFIIHFLGDLHQPLHNEDVARGGNGLRVKWDGEDTNLHSVWDSAIAEKLVGGVHGKPDPAAQAWANRLAVEITQGRFKGEKEAWLEKFDIKQPNASAMAWSKEANALICTHGGVGWGLDDDVCQTYDFVSNNYEPGDELFFFGFSRGAFTVRSAANLVCEVGILSAVHMSHFADMWAAYRSNTAGKSFRNSTWYLENKEKLGLQDVRVKVVGVWDTVGALGVPEWPVASWAAKVGLPVNKQYAFHNTTVSKNMDYAFQALAIDETRLTFPPTIWHKNSEGPAKELQQCWFPGVHRDIGGTGGEDAHVSLGFAELGYNTFAWMVDNLSQMISFEESAINTITEEHRRALEAIGPTNNWGCGPMGDNYIGLRGAFFKALGTKNRTPGQYQPAAENNSNASQIRRGVSNVAQFVLSAKGMIDIAIQNIPQAALPWAGVCIGLQILLNPAKATSANLAGITYTISRMDWYCALAEHVLQEDSIETKDVNYGAIRFQLEKKTVALYKTLLLYQIKSVLSYYRNRGLDFLRSLVSLDDWDGGLKAVKDAEETLRKDSDQYNTVHQKITLGKLVDAAEGMEGSLGDIHQTLQDFLTMQKAVRREDVDSACQRDLRVIDPHHDMERLERSKGGLVVDAYKWILQTKEYNESGASLFCDQNAFYALSEVFRSMVQDPDMSPTIFAIDALDECEEGATSLINLVSTSLALSNKVKWLVSSRPAVEMNVSDMAGVVIELDSQRLEGPVSAYISNKLSTLKGRKGYTDSVMADIRDELHLRAETSFLWVSLVFNMLDSEHGWNAATILRKMPPSLPKLYEQMMWNIDERSMDGRCCRQVLQVVSLAYRPISNAELGVLAGMEPGIDVQTLIEECGSFLIKKGKTVCFIHQSAKEYLQNAFKSSNLIADTRHPCGHTDLGWRSVGAMSSILQRNIYNLDYGARPQEMRLPQPDPLAPIRYSCLFWASHLLNMEHPGPNKKLLGAAEILGFLQEHFLHWIETLCLIGLLSEGVSILRMLLHAAKESNASSDLVVFLEDAERFVRSYGSMIEQAPLQTYGSALIFSPTTSAVKKALWKDRLPFIQEVSGTRTQWDAYRQTLEGHGGEVKGVAFSPDSEMLASASADGTVRLWDASTGACRQTLAGRGEQAYSVAFSHGGKILAAAFGDSTVRLFEAIADRSTQFHSRLTARLSLQLLVIIPFGYGMS</sequence>
<evidence type="ECO:0000259" key="13">
    <source>
        <dbReference type="Pfam" id="PF24883"/>
    </source>
</evidence>
<keyword evidence="4" id="KW-0479">Metal-binding</keyword>
<reference evidence="14 15" key="1">
    <citation type="submission" date="2016-01" db="EMBL/GenBank/DDBJ databases">
        <title>Biosynthesis of antibiotic leucinostatins and their inhibition on Phytophthora in bio-control Purpureocillium lilacinum.</title>
        <authorList>
            <person name="Wang G."/>
            <person name="Liu Z."/>
            <person name="Lin R."/>
            <person name="Li E."/>
            <person name="Mao Z."/>
            <person name="Ling J."/>
            <person name="Yin W."/>
            <person name="Xie B."/>
        </authorList>
    </citation>
    <scope>NUCLEOTIDE SEQUENCE [LARGE SCALE GENOMIC DNA]</scope>
    <source>
        <strain evidence="14">PLBJ-1</strain>
    </source>
</reference>
<keyword evidence="2 10" id="KW-0853">WD repeat</keyword>
<dbReference type="InterPro" id="IPR031359">
    <property type="entry name" value="NACHT_N"/>
</dbReference>
<accession>A0A179HD61</accession>
<evidence type="ECO:0000259" key="11">
    <source>
        <dbReference type="Pfam" id="PF09994"/>
    </source>
</evidence>
<gene>
    <name evidence="14" type="ORF">VFPBJ_01598</name>
</gene>
<dbReference type="GO" id="GO:0003676">
    <property type="term" value="F:nucleic acid binding"/>
    <property type="evidence" value="ECO:0007669"/>
    <property type="project" value="InterPro"/>
</dbReference>
<keyword evidence="7" id="KW-0378">Hydrolase</keyword>
<evidence type="ECO:0000256" key="4">
    <source>
        <dbReference type="ARBA" id="ARBA00022723"/>
    </source>
</evidence>
<dbReference type="Gene3D" id="2.130.10.10">
    <property type="entry name" value="YVTN repeat-like/Quinoprotein amine dehydrogenase"/>
    <property type="match status" value="1"/>
</dbReference>
<dbReference type="GO" id="GO:0046872">
    <property type="term" value="F:metal ion binding"/>
    <property type="evidence" value="ECO:0007669"/>
    <property type="project" value="UniProtKB-KW"/>
</dbReference>
<keyword evidence="3" id="KW-0540">Nuclease</keyword>
<evidence type="ECO:0000259" key="12">
    <source>
        <dbReference type="Pfam" id="PF17100"/>
    </source>
</evidence>
<dbReference type="InterPro" id="IPR008947">
    <property type="entry name" value="PLipase_C/P1_nuclease_dom_sf"/>
</dbReference>
<evidence type="ECO:0000256" key="8">
    <source>
        <dbReference type="ARBA" id="ARBA00023157"/>
    </source>
</evidence>
<comment type="similarity">
    <text evidence="1">Belongs to the nuclease type I family.</text>
</comment>
<dbReference type="SUPFAM" id="SSF50978">
    <property type="entry name" value="WD40 repeat-like"/>
    <property type="match status" value="1"/>
</dbReference>
<feature type="domain" description="T6SS Phospholipase effector Tle1-like catalytic" evidence="11">
    <location>
        <begin position="514"/>
        <end position="728"/>
    </location>
</feature>
<dbReference type="Gene3D" id="1.10.575.10">
    <property type="entry name" value="P1 Nuclease"/>
    <property type="match status" value="1"/>
</dbReference>
<feature type="domain" description="NWD NACHT-NTPase N-terminal" evidence="12">
    <location>
        <begin position="796"/>
        <end position="954"/>
    </location>
</feature>
<feature type="repeat" description="WD" evidence="10">
    <location>
        <begin position="1490"/>
        <end position="1531"/>
    </location>
</feature>
<dbReference type="GO" id="GO:0006308">
    <property type="term" value="P:DNA catabolic process"/>
    <property type="evidence" value="ECO:0007669"/>
    <property type="project" value="InterPro"/>
</dbReference>
<dbReference type="GO" id="GO:0016788">
    <property type="term" value="F:hydrolase activity, acting on ester bonds"/>
    <property type="evidence" value="ECO:0007669"/>
    <property type="project" value="InterPro"/>
</dbReference>
<dbReference type="InterPro" id="IPR036322">
    <property type="entry name" value="WD40_repeat_dom_sf"/>
</dbReference>
<proteinExistence type="inferred from homology"/>
<dbReference type="EMBL" id="LSBH01000001">
    <property type="protein sequence ID" value="OAQ87558.1"/>
    <property type="molecule type" value="Genomic_DNA"/>
</dbReference>
<dbReference type="InterPro" id="IPR003154">
    <property type="entry name" value="S1/P1nuclease"/>
</dbReference>
<evidence type="ECO:0000256" key="5">
    <source>
        <dbReference type="ARBA" id="ARBA00022737"/>
    </source>
</evidence>
<evidence type="ECO:0000313" key="14">
    <source>
        <dbReference type="EMBL" id="OAQ87558.1"/>
    </source>
</evidence>
<dbReference type="InterPro" id="IPR019775">
    <property type="entry name" value="WD40_repeat_CS"/>
</dbReference>
<dbReference type="InterPro" id="IPR015943">
    <property type="entry name" value="WD40/YVTN_repeat-like_dom_sf"/>
</dbReference>
<dbReference type="Proteomes" id="UP000078240">
    <property type="component" value="Unassembled WGS sequence"/>
</dbReference>
<comment type="caution">
    <text evidence="14">The sequence shown here is derived from an EMBL/GenBank/DDBJ whole genome shotgun (WGS) entry which is preliminary data.</text>
</comment>